<dbReference type="InterPro" id="IPR025645">
    <property type="entry name" value="DUF4349"/>
</dbReference>
<dbReference type="RefSeq" id="WP_034685441.1">
    <property type="nucleotide sequence ID" value="NZ_CP023049.2"/>
</dbReference>
<keyword evidence="1" id="KW-0812">Transmembrane</keyword>
<accession>A0A086B9H9</accession>
<dbReference type="KEGG" id="cpip:CJF12_07945"/>
<gene>
    <name evidence="3" type="ORF">IQ37_12245</name>
</gene>
<dbReference type="eggNOG" id="ENOG5033RJS">
    <property type="taxonomic scope" value="Bacteria"/>
</dbReference>
<organism evidence="3 4">
    <name type="scientific">Chryseobacterium piperi</name>
    <dbReference type="NCBI Taxonomy" id="558152"/>
    <lineage>
        <taxon>Bacteria</taxon>
        <taxon>Pseudomonadati</taxon>
        <taxon>Bacteroidota</taxon>
        <taxon>Flavobacteriia</taxon>
        <taxon>Flavobacteriales</taxon>
        <taxon>Weeksellaceae</taxon>
        <taxon>Chryseobacterium group</taxon>
        <taxon>Chryseobacterium</taxon>
    </lineage>
</organism>
<evidence type="ECO:0000259" key="2">
    <source>
        <dbReference type="Pfam" id="PF14257"/>
    </source>
</evidence>
<keyword evidence="1" id="KW-0472">Membrane</keyword>
<feature type="transmembrane region" description="Helical" evidence="1">
    <location>
        <begin position="266"/>
        <end position="293"/>
    </location>
</feature>
<evidence type="ECO:0000256" key="1">
    <source>
        <dbReference type="SAM" id="Phobius"/>
    </source>
</evidence>
<dbReference type="Pfam" id="PF14257">
    <property type="entry name" value="DUF4349"/>
    <property type="match status" value="1"/>
</dbReference>
<evidence type="ECO:0000313" key="4">
    <source>
        <dbReference type="Proteomes" id="UP000028709"/>
    </source>
</evidence>
<dbReference type="EMBL" id="JPRJ01000022">
    <property type="protein sequence ID" value="KFF25593.1"/>
    <property type="molecule type" value="Genomic_DNA"/>
</dbReference>
<sequence length="306" mass="34390">MKKFIVLIVLSTMFIMCKKSETTQSSLKESIKSADSTLSSVNEKIHDINNATGAVFDSAHVKIKEFDNTKNVINEKIEATTKSINSLSDKIASTKLESKPNQKDSVQKKPEKIIVHVPSSKIIKETKVIYKNEPKKESIPGNKLIKTGTLELNVDNAETAKEIAIQEIRKYDGFLRSESISSNNNDRKIAYLRIKVPIQKFEYLMNDLSTIGTVENKGVEVSGQNYVENTMCDLEITLYGKTGQSIADDQPKTFGQQSFTAISSGWNVITAIFLFLLPFWPLFLVAGIAYYFYKKKKKDLSDHHSS</sequence>
<proteinExistence type="predicted"/>
<keyword evidence="1" id="KW-1133">Transmembrane helix</keyword>
<name>A0A086B9H9_9FLAO</name>
<dbReference type="Proteomes" id="UP000028709">
    <property type="component" value="Unassembled WGS sequence"/>
</dbReference>
<protein>
    <recommendedName>
        <fullName evidence="2">DUF4349 domain-containing protein</fullName>
    </recommendedName>
</protein>
<dbReference type="AlphaFoldDB" id="A0A086B9H9"/>
<dbReference type="OrthoDB" id="1274319at2"/>
<feature type="domain" description="DUF4349" evidence="2">
    <location>
        <begin position="143"/>
        <end position="220"/>
    </location>
</feature>
<comment type="caution">
    <text evidence="3">The sequence shown here is derived from an EMBL/GenBank/DDBJ whole genome shotgun (WGS) entry which is preliminary data.</text>
</comment>
<evidence type="ECO:0000313" key="3">
    <source>
        <dbReference type="EMBL" id="KFF25593.1"/>
    </source>
</evidence>
<keyword evidence="4" id="KW-1185">Reference proteome</keyword>
<reference evidence="3 4" key="1">
    <citation type="submission" date="2014-07" db="EMBL/GenBank/DDBJ databases">
        <title>Genome of Chryseobacterium piperi CTM.</title>
        <authorList>
            <person name="Pipes S.E."/>
            <person name="Stropko S.J."/>
            <person name="Newman J.D."/>
        </authorList>
    </citation>
    <scope>NUCLEOTIDE SEQUENCE [LARGE SCALE GENOMIC DNA]</scope>
    <source>
        <strain evidence="3 4">CTM</strain>
    </source>
</reference>